<dbReference type="InterPro" id="IPR011990">
    <property type="entry name" value="TPR-like_helical_dom_sf"/>
</dbReference>
<evidence type="ECO:0000256" key="1">
    <source>
        <dbReference type="PROSITE-ProRule" id="PRU00339"/>
    </source>
</evidence>
<dbReference type="Gene3D" id="1.25.40.10">
    <property type="entry name" value="Tetratricopeptide repeat domain"/>
    <property type="match status" value="1"/>
</dbReference>
<dbReference type="EMBL" id="FNKY01000001">
    <property type="protein sequence ID" value="SDQ79366.1"/>
    <property type="molecule type" value="Genomic_DNA"/>
</dbReference>
<protein>
    <recommendedName>
        <fullName evidence="4">Tetratricopeptide repeat protein</fullName>
    </recommendedName>
</protein>
<gene>
    <name evidence="2" type="ORF">SAMN05216402_2309</name>
</gene>
<comment type="caution">
    <text evidence="2">The sequence shown here is derived from an EMBL/GenBank/DDBJ whole genome shotgun (WGS) entry which is preliminary data.</text>
</comment>
<organism evidence="2 3">
    <name type="scientific">Nitrosospira multiformis</name>
    <dbReference type="NCBI Taxonomy" id="1231"/>
    <lineage>
        <taxon>Bacteria</taxon>
        <taxon>Pseudomonadati</taxon>
        <taxon>Pseudomonadota</taxon>
        <taxon>Betaproteobacteria</taxon>
        <taxon>Nitrosomonadales</taxon>
        <taxon>Nitrosomonadaceae</taxon>
        <taxon>Nitrosospira</taxon>
    </lineage>
</organism>
<keyword evidence="1" id="KW-0802">TPR repeat</keyword>
<sequence>MTLAKTASWMLTISLCIGVPGARGHDEHDPTGTAPREKLGEVNFPVSCSTEARKEFNRGMALFHSFWFYPAIQSFDKVLQHDPQCGMAYWGIAIMSIGNPFTWPPTPKAWKEGASAVASAQRVGAGSERERDYIAALAAFFKDWETTDYRPRLLAFEEAMKGVAARYPHDTEAQILHALVLNAAALPTDKTFANQLRAANILEPLFRKYPDHPGVAHYLIHTYDYAQLAEKGLPAARVYARVAPSVPHALHMPSHIFSRVGLWHEMVESNRASYLAAKSELKETTLGIGAYDALHAMDYMVFAHLQQAQDQAAKRLVDEATSIRKVNVENFPAAYAFAAIPARFALERGDWKGAATLELSPAGLTWSKFPQAEAVLVFARGLGAARSGDIAAARKDIARLQALKETMTATKLDYWAGQADYQIQTANAWLAFAQSRNDEAVRWMRAAAEAEDASDKHPVSPGNVASSRELLGEMLLELDRPAEAFAEFEQSLKRDPNRFRSIYGAARAAEASGNRKEARDYYARLQILAADHDTARDELAQAKAFLGKQ</sequence>
<dbReference type="InterPro" id="IPR019734">
    <property type="entry name" value="TPR_rpt"/>
</dbReference>
<name>A0ABY0TGE6_9PROT</name>
<evidence type="ECO:0008006" key="4">
    <source>
        <dbReference type="Google" id="ProtNLM"/>
    </source>
</evidence>
<dbReference type="Proteomes" id="UP000183471">
    <property type="component" value="Unassembled WGS sequence"/>
</dbReference>
<proteinExistence type="predicted"/>
<dbReference type="SUPFAM" id="SSF48452">
    <property type="entry name" value="TPR-like"/>
    <property type="match status" value="1"/>
</dbReference>
<dbReference type="SMART" id="SM00028">
    <property type="entry name" value="TPR"/>
    <property type="match status" value="3"/>
</dbReference>
<accession>A0ABY0TGE6</accession>
<dbReference type="PANTHER" id="PTHR45588:SF1">
    <property type="entry name" value="WW DOMAIN-CONTAINING PROTEIN"/>
    <property type="match status" value="1"/>
</dbReference>
<dbReference type="PANTHER" id="PTHR45588">
    <property type="entry name" value="TPR DOMAIN-CONTAINING PROTEIN"/>
    <property type="match status" value="1"/>
</dbReference>
<dbReference type="PROSITE" id="PS50005">
    <property type="entry name" value="TPR"/>
    <property type="match status" value="1"/>
</dbReference>
<evidence type="ECO:0000313" key="2">
    <source>
        <dbReference type="EMBL" id="SDQ79366.1"/>
    </source>
</evidence>
<dbReference type="RefSeq" id="WP_074632607.1">
    <property type="nucleotide sequence ID" value="NZ_FNKY01000001.1"/>
</dbReference>
<feature type="repeat" description="TPR" evidence="1">
    <location>
        <begin position="465"/>
        <end position="498"/>
    </location>
</feature>
<keyword evidence="3" id="KW-1185">Reference proteome</keyword>
<reference evidence="2 3" key="1">
    <citation type="submission" date="2016-10" db="EMBL/GenBank/DDBJ databases">
        <authorList>
            <person name="Varghese N."/>
            <person name="Submissions S."/>
        </authorList>
    </citation>
    <scope>NUCLEOTIDE SEQUENCE [LARGE SCALE GENOMIC DNA]</scope>
    <source>
        <strain evidence="2 3">Nl1</strain>
    </source>
</reference>
<evidence type="ECO:0000313" key="3">
    <source>
        <dbReference type="Proteomes" id="UP000183471"/>
    </source>
</evidence>